<dbReference type="GeneID" id="10508094"/>
<reference evidence="3" key="1">
    <citation type="journal article" date="2011" name="Genome Biol.">
        <title>Comparative genomics of the social amoebae Dictyostelium discoideum and Dictyostelium purpureum.</title>
        <authorList>
            <consortium name="US DOE Joint Genome Institute (JGI-PGF)"/>
            <person name="Sucgang R."/>
            <person name="Kuo A."/>
            <person name="Tian X."/>
            <person name="Salerno W."/>
            <person name="Parikh A."/>
            <person name="Feasley C.L."/>
            <person name="Dalin E."/>
            <person name="Tu H."/>
            <person name="Huang E."/>
            <person name="Barry K."/>
            <person name="Lindquist E."/>
            <person name="Shapiro H."/>
            <person name="Bruce D."/>
            <person name="Schmutz J."/>
            <person name="Salamov A."/>
            <person name="Fey P."/>
            <person name="Gaudet P."/>
            <person name="Anjard C."/>
            <person name="Babu M.M."/>
            <person name="Basu S."/>
            <person name="Bushmanova Y."/>
            <person name="van der Wel H."/>
            <person name="Katoh-Kurasawa M."/>
            <person name="Dinh C."/>
            <person name="Coutinho P.M."/>
            <person name="Saito T."/>
            <person name="Elias M."/>
            <person name="Schaap P."/>
            <person name="Kay R.R."/>
            <person name="Henrissat B."/>
            <person name="Eichinger L."/>
            <person name="Rivero F."/>
            <person name="Putnam N.H."/>
            <person name="West C.M."/>
            <person name="Loomis W.F."/>
            <person name="Chisholm R.L."/>
            <person name="Shaulsky G."/>
            <person name="Strassmann J.E."/>
            <person name="Queller D.C."/>
            <person name="Kuspa A."/>
            <person name="Grigoriev I.V."/>
        </authorList>
    </citation>
    <scope>NUCLEOTIDE SEQUENCE [LARGE SCALE GENOMIC DNA]</scope>
    <source>
        <strain evidence="3">QSDP1</strain>
    </source>
</reference>
<accession>F0ZT78</accession>
<dbReference type="KEGG" id="dpp:DICPUDRAFT_81348"/>
<protein>
    <submittedName>
        <fullName evidence="2">Uncharacterized protein</fullName>
    </submittedName>
</protein>
<dbReference type="OrthoDB" id="10361723at2759"/>
<name>F0ZT78_DICPU</name>
<evidence type="ECO:0000313" key="2">
    <source>
        <dbReference type="EMBL" id="EGC32837.1"/>
    </source>
</evidence>
<dbReference type="RefSeq" id="XP_003290622.1">
    <property type="nucleotide sequence ID" value="XM_003290574.1"/>
</dbReference>
<dbReference type="FunCoup" id="F0ZT78">
    <property type="interactions" value="937"/>
</dbReference>
<keyword evidence="3" id="KW-1185">Reference proteome</keyword>
<gene>
    <name evidence="2" type="ORF">DICPUDRAFT_81348</name>
</gene>
<keyword evidence="1" id="KW-0732">Signal</keyword>
<feature type="signal peptide" evidence="1">
    <location>
        <begin position="1"/>
        <end position="18"/>
    </location>
</feature>
<organism evidence="2 3">
    <name type="scientific">Dictyostelium purpureum</name>
    <name type="common">Slime mold</name>
    <dbReference type="NCBI Taxonomy" id="5786"/>
    <lineage>
        <taxon>Eukaryota</taxon>
        <taxon>Amoebozoa</taxon>
        <taxon>Evosea</taxon>
        <taxon>Eumycetozoa</taxon>
        <taxon>Dictyostelia</taxon>
        <taxon>Dictyosteliales</taxon>
        <taxon>Dictyosteliaceae</taxon>
        <taxon>Dictyostelium</taxon>
    </lineage>
</organism>
<sequence>MKLIIKLILLLFIYNVLLIKHIKSTSVFLEDYHKCREGCEIKNTNNNLLSVSVSIEYAYSGEYYECKNGCEQKNNDLIQDICERPSFFNAGEPSIETNHHLDSLRKKCQYFSNNLGKIDLDYIEKLYRYKELLAIDCTRMICYLGGGINTYGLSSVGKPVKPLIRNIKKKEKK</sequence>
<dbReference type="OMA" id="DICERPS"/>
<dbReference type="AlphaFoldDB" id="F0ZT78"/>
<dbReference type="EMBL" id="GL871171">
    <property type="protein sequence ID" value="EGC32837.1"/>
    <property type="molecule type" value="Genomic_DNA"/>
</dbReference>
<dbReference type="InParanoid" id="F0ZT78"/>
<dbReference type="eggNOG" id="ENOG502RHH5">
    <property type="taxonomic scope" value="Eukaryota"/>
</dbReference>
<evidence type="ECO:0000313" key="3">
    <source>
        <dbReference type="Proteomes" id="UP000001064"/>
    </source>
</evidence>
<evidence type="ECO:0000256" key="1">
    <source>
        <dbReference type="SAM" id="SignalP"/>
    </source>
</evidence>
<dbReference type="Proteomes" id="UP000001064">
    <property type="component" value="Unassembled WGS sequence"/>
</dbReference>
<feature type="chain" id="PRO_5003265383" evidence="1">
    <location>
        <begin position="19"/>
        <end position="173"/>
    </location>
</feature>
<dbReference type="VEuPathDB" id="AmoebaDB:DICPUDRAFT_81348"/>
<proteinExistence type="predicted"/>